<protein>
    <recommendedName>
        <fullName evidence="3">Zeta toxin domain-containing protein</fullName>
    </recommendedName>
</protein>
<dbReference type="Proteomes" id="UP000177494">
    <property type="component" value="Unassembled WGS sequence"/>
</dbReference>
<evidence type="ECO:0000313" key="4">
    <source>
        <dbReference type="EMBL" id="OGN32791.1"/>
    </source>
</evidence>
<evidence type="ECO:0000256" key="2">
    <source>
        <dbReference type="ARBA" id="ARBA00022840"/>
    </source>
</evidence>
<dbReference type="STRING" id="1802706.A3I32_00845"/>
<evidence type="ECO:0000259" key="3">
    <source>
        <dbReference type="Pfam" id="PF06414"/>
    </source>
</evidence>
<dbReference type="InterPro" id="IPR010488">
    <property type="entry name" value="Zeta_toxin_domain"/>
</dbReference>
<proteinExistence type="predicted"/>
<dbReference type="SUPFAM" id="SSF52540">
    <property type="entry name" value="P-loop containing nucleoside triphosphate hydrolases"/>
    <property type="match status" value="1"/>
</dbReference>
<reference evidence="4 5" key="1">
    <citation type="journal article" date="2016" name="Nat. Commun.">
        <title>Thousands of microbial genomes shed light on interconnected biogeochemical processes in an aquifer system.</title>
        <authorList>
            <person name="Anantharaman K."/>
            <person name="Brown C.T."/>
            <person name="Hug L.A."/>
            <person name="Sharon I."/>
            <person name="Castelle C.J."/>
            <person name="Probst A.J."/>
            <person name="Thomas B.C."/>
            <person name="Singh A."/>
            <person name="Wilkins M.J."/>
            <person name="Karaoz U."/>
            <person name="Brodie E.L."/>
            <person name="Williams K.H."/>
            <person name="Hubbard S.S."/>
            <person name="Banfield J.F."/>
        </authorList>
    </citation>
    <scope>NUCLEOTIDE SEQUENCE [LARGE SCALE GENOMIC DNA]</scope>
</reference>
<sequence>MNDENSLIEENALVFIKTHKKEVLERFCSPPVCHPVTNPISLFMAGSPGAGKTEVSKSLIKKFKNIPVRIDADEIRVICPGYTGTNAHLFQKAANKGVNLLYDHALHNNINCIMDSTFAYGGASKNIERSLKYSRKVEIWFVYQDPVRAWEFTKAREAREARRVSKDVFIKTFFEARNNARAVKERFGSDIELNILVKDYEAGDEELYLNVQASELDRIVYSRYSEEELNSKLL</sequence>
<accession>A0A1F8H5D0</accession>
<feature type="domain" description="Zeta toxin" evidence="3">
    <location>
        <begin position="33"/>
        <end position="191"/>
    </location>
</feature>
<evidence type="ECO:0000256" key="1">
    <source>
        <dbReference type="ARBA" id="ARBA00022741"/>
    </source>
</evidence>
<name>A0A1F8H5D0_9BACT</name>
<dbReference type="GO" id="GO:0016301">
    <property type="term" value="F:kinase activity"/>
    <property type="evidence" value="ECO:0007669"/>
    <property type="project" value="InterPro"/>
</dbReference>
<dbReference type="InterPro" id="IPR027417">
    <property type="entry name" value="P-loop_NTPase"/>
</dbReference>
<organism evidence="4 5">
    <name type="scientific">Candidatus Yanofskybacteria bacterium RIFCSPLOWO2_02_FULL_45_10</name>
    <dbReference type="NCBI Taxonomy" id="1802706"/>
    <lineage>
        <taxon>Bacteria</taxon>
        <taxon>Candidatus Yanofskyibacteriota</taxon>
    </lineage>
</organism>
<evidence type="ECO:0000313" key="5">
    <source>
        <dbReference type="Proteomes" id="UP000177494"/>
    </source>
</evidence>
<dbReference type="EMBL" id="MGKU01000008">
    <property type="protein sequence ID" value="OGN32791.1"/>
    <property type="molecule type" value="Genomic_DNA"/>
</dbReference>
<dbReference type="GO" id="GO:0005524">
    <property type="term" value="F:ATP binding"/>
    <property type="evidence" value="ECO:0007669"/>
    <property type="project" value="UniProtKB-KW"/>
</dbReference>
<dbReference type="Pfam" id="PF06414">
    <property type="entry name" value="Zeta_toxin"/>
    <property type="match status" value="1"/>
</dbReference>
<gene>
    <name evidence="4" type="ORF">A3I32_00845</name>
</gene>
<keyword evidence="2" id="KW-0067">ATP-binding</keyword>
<comment type="caution">
    <text evidence="4">The sequence shown here is derived from an EMBL/GenBank/DDBJ whole genome shotgun (WGS) entry which is preliminary data.</text>
</comment>
<dbReference type="Gene3D" id="3.40.50.300">
    <property type="entry name" value="P-loop containing nucleotide triphosphate hydrolases"/>
    <property type="match status" value="1"/>
</dbReference>
<keyword evidence="1" id="KW-0547">Nucleotide-binding</keyword>
<dbReference type="AlphaFoldDB" id="A0A1F8H5D0"/>